<proteinExistence type="predicted"/>
<keyword evidence="3" id="KW-1185">Reference proteome</keyword>
<dbReference type="InterPro" id="IPR027417">
    <property type="entry name" value="P-loop_NTPase"/>
</dbReference>
<dbReference type="EMBL" id="JABXBU010000015">
    <property type="protein sequence ID" value="KAF8788006.1"/>
    <property type="molecule type" value="Genomic_DNA"/>
</dbReference>
<dbReference type="Gene3D" id="3.40.50.300">
    <property type="entry name" value="P-loop containing nucleotide triphosphate hydrolases"/>
    <property type="match status" value="1"/>
</dbReference>
<feature type="domain" description="DNA2/NAM7 helicase helicase" evidence="1">
    <location>
        <begin position="314"/>
        <end position="387"/>
    </location>
</feature>
<dbReference type="Pfam" id="PF13086">
    <property type="entry name" value="AAA_11"/>
    <property type="match status" value="1"/>
</dbReference>
<dbReference type="InterPro" id="IPR041677">
    <property type="entry name" value="DNA2/NAM7_AAA_11"/>
</dbReference>
<reference evidence="2" key="1">
    <citation type="journal article" date="2020" name="bioRxiv">
        <title>Chromosome-level reference genome of the European wasp spider Argiope bruennichi: a resource for studies on range expansion and evolutionary adaptation.</title>
        <authorList>
            <person name="Sheffer M.M."/>
            <person name="Hoppe A."/>
            <person name="Krehenwinkel H."/>
            <person name="Uhl G."/>
            <person name="Kuss A.W."/>
            <person name="Jensen L."/>
            <person name="Jensen C."/>
            <person name="Gillespie R.G."/>
            <person name="Hoff K.J."/>
            <person name="Prost S."/>
        </authorList>
    </citation>
    <scope>NUCLEOTIDE SEQUENCE</scope>
</reference>
<reference evidence="2" key="2">
    <citation type="submission" date="2020-06" db="EMBL/GenBank/DDBJ databases">
        <authorList>
            <person name="Sheffer M."/>
        </authorList>
    </citation>
    <scope>NUCLEOTIDE SEQUENCE</scope>
</reference>
<comment type="caution">
    <text evidence="2">The sequence shown here is derived from an EMBL/GenBank/DDBJ whole genome shotgun (WGS) entry which is preliminary data.</text>
</comment>
<sequence length="413" mass="47042">MSEIGGEIHQVRNNYAHHLMYYNTYFPFLLFECFNKISLALKEAKTKEEEIGKNIYKIVDFEKKTSYVSFTCHSFISCSDMDSIPRDGHIILIKFDSNLKSKSDSMLGYVCSSATRAYSHKFDYNHEMLEYVSVNTRTDLRKVRIIFFTVFDISEINRNTPIRISKLTNVKKTLMLNDALSELQRSPLCNVILNPQSHNIKSIVLPRKQDTDAMTTIVQAIVNPLNISSPQMAIVVSGPFTDSLSAIVQVVEDIKKSKIPGKILVCVRAEMLSQMGMGLIETSNNLLIINREKEFLHNKLQGRVLDEMIPFMPNAQNRQNDEAKRKVLQEAEVLLTVTGTCFYKDVQDMVRDLSYCIIHDAHNFTEPESLLPLLYGIKHLILFGDPNEPCHASSKCAASFGYKSLFHRVCNSC</sequence>
<evidence type="ECO:0000313" key="3">
    <source>
        <dbReference type="Proteomes" id="UP000807504"/>
    </source>
</evidence>
<gene>
    <name evidence="2" type="ORF">HNY73_009546</name>
</gene>
<protein>
    <recommendedName>
        <fullName evidence="1">DNA2/NAM7 helicase helicase domain-containing protein</fullName>
    </recommendedName>
</protein>
<evidence type="ECO:0000313" key="2">
    <source>
        <dbReference type="EMBL" id="KAF8788006.1"/>
    </source>
</evidence>
<dbReference type="AlphaFoldDB" id="A0A8T0F9Z8"/>
<organism evidence="2 3">
    <name type="scientific">Argiope bruennichi</name>
    <name type="common">Wasp spider</name>
    <name type="synonym">Aranea bruennichi</name>
    <dbReference type="NCBI Taxonomy" id="94029"/>
    <lineage>
        <taxon>Eukaryota</taxon>
        <taxon>Metazoa</taxon>
        <taxon>Ecdysozoa</taxon>
        <taxon>Arthropoda</taxon>
        <taxon>Chelicerata</taxon>
        <taxon>Arachnida</taxon>
        <taxon>Araneae</taxon>
        <taxon>Araneomorphae</taxon>
        <taxon>Entelegynae</taxon>
        <taxon>Araneoidea</taxon>
        <taxon>Araneidae</taxon>
        <taxon>Argiope</taxon>
    </lineage>
</organism>
<dbReference type="Proteomes" id="UP000807504">
    <property type="component" value="Unassembled WGS sequence"/>
</dbReference>
<accession>A0A8T0F9Z8</accession>
<name>A0A8T0F9Z8_ARGBR</name>
<dbReference type="GO" id="GO:0004386">
    <property type="term" value="F:helicase activity"/>
    <property type="evidence" value="ECO:0007669"/>
    <property type="project" value="InterPro"/>
</dbReference>
<evidence type="ECO:0000259" key="1">
    <source>
        <dbReference type="Pfam" id="PF13086"/>
    </source>
</evidence>